<dbReference type="Proteomes" id="UP000253094">
    <property type="component" value="Unassembled WGS sequence"/>
</dbReference>
<comment type="caution">
    <text evidence="1">The sequence shown here is derived from an EMBL/GenBank/DDBJ whole genome shotgun (WGS) entry which is preliminary data.</text>
</comment>
<dbReference type="RefSeq" id="WP_114033731.1">
    <property type="nucleotide sequence ID" value="NZ_QOIL01000034.1"/>
</dbReference>
<sequence>MAEQTPADTTDAIWVQSNLLPDGTYAASIHYDQDRSRVLDRHAGLAYAAAVIDVASQAEHDAAVIRQLTATGVRLTHAAATVAELRADRPPIDDAVTAPLRLVPGVSQKTGNAFLAVFIGARQVGQWDPGDAREHATAVLEALAAADLDAAYRRHLIGIVGLDPGSAQAAVNDLANHRQARHE</sequence>
<organism evidence="1 2">
    <name type="scientific">Sphaerisporangium album</name>
    <dbReference type="NCBI Taxonomy" id="509200"/>
    <lineage>
        <taxon>Bacteria</taxon>
        <taxon>Bacillati</taxon>
        <taxon>Actinomycetota</taxon>
        <taxon>Actinomycetes</taxon>
        <taxon>Streptosporangiales</taxon>
        <taxon>Streptosporangiaceae</taxon>
        <taxon>Sphaerisporangium</taxon>
    </lineage>
</organism>
<gene>
    <name evidence="1" type="ORF">DQ384_38000</name>
</gene>
<accession>A0A367ELS9</accession>
<proteinExistence type="predicted"/>
<reference evidence="1 2" key="1">
    <citation type="submission" date="2018-06" db="EMBL/GenBank/DDBJ databases">
        <title>Sphaerisporangium craniellae sp. nov., isolated from a marine sponge in the South China Sea.</title>
        <authorList>
            <person name="Li L."/>
        </authorList>
    </citation>
    <scope>NUCLEOTIDE SEQUENCE [LARGE SCALE GENOMIC DNA]</scope>
    <source>
        <strain evidence="1 2">CCTCC AA 208026</strain>
    </source>
</reference>
<evidence type="ECO:0000313" key="2">
    <source>
        <dbReference type="Proteomes" id="UP000253094"/>
    </source>
</evidence>
<protein>
    <submittedName>
        <fullName evidence="1">Uncharacterized protein</fullName>
    </submittedName>
</protein>
<dbReference type="OrthoDB" id="3538573at2"/>
<evidence type="ECO:0000313" key="1">
    <source>
        <dbReference type="EMBL" id="RCG19076.1"/>
    </source>
</evidence>
<dbReference type="EMBL" id="QOIL01000034">
    <property type="protein sequence ID" value="RCG19076.1"/>
    <property type="molecule type" value="Genomic_DNA"/>
</dbReference>
<dbReference type="AlphaFoldDB" id="A0A367ELS9"/>
<keyword evidence="2" id="KW-1185">Reference proteome</keyword>
<name>A0A367ELS9_9ACTN</name>